<protein>
    <submittedName>
        <fullName evidence="1">Uncharacterized protein</fullName>
    </submittedName>
</protein>
<reference evidence="1" key="2">
    <citation type="journal article" date="2015" name="Data Brief">
        <title>Shoot transcriptome of the giant reed, Arundo donax.</title>
        <authorList>
            <person name="Barrero R.A."/>
            <person name="Guerrero F.D."/>
            <person name="Moolhuijzen P."/>
            <person name="Goolsby J.A."/>
            <person name="Tidwell J."/>
            <person name="Bellgard S.E."/>
            <person name="Bellgard M.I."/>
        </authorList>
    </citation>
    <scope>NUCLEOTIDE SEQUENCE</scope>
    <source>
        <tissue evidence="1">Shoot tissue taken approximately 20 cm above the soil surface</tissue>
    </source>
</reference>
<name>A0A0A9ELX8_ARUDO</name>
<sequence>MNWMCKHKFIGRHHNIFGISSLSIICTFTHE</sequence>
<evidence type="ECO:0000313" key="1">
    <source>
        <dbReference type="EMBL" id="JAE00009.1"/>
    </source>
</evidence>
<proteinExistence type="predicted"/>
<dbReference type="EMBL" id="GBRH01197887">
    <property type="protein sequence ID" value="JAE00009.1"/>
    <property type="molecule type" value="Transcribed_RNA"/>
</dbReference>
<organism evidence="1">
    <name type="scientific">Arundo donax</name>
    <name type="common">Giant reed</name>
    <name type="synonym">Donax arundinaceus</name>
    <dbReference type="NCBI Taxonomy" id="35708"/>
    <lineage>
        <taxon>Eukaryota</taxon>
        <taxon>Viridiplantae</taxon>
        <taxon>Streptophyta</taxon>
        <taxon>Embryophyta</taxon>
        <taxon>Tracheophyta</taxon>
        <taxon>Spermatophyta</taxon>
        <taxon>Magnoliopsida</taxon>
        <taxon>Liliopsida</taxon>
        <taxon>Poales</taxon>
        <taxon>Poaceae</taxon>
        <taxon>PACMAD clade</taxon>
        <taxon>Arundinoideae</taxon>
        <taxon>Arundineae</taxon>
        <taxon>Arundo</taxon>
    </lineage>
</organism>
<reference evidence="1" key="1">
    <citation type="submission" date="2014-09" db="EMBL/GenBank/DDBJ databases">
        <authorList>
            <person name="Magalhaes I.L.F."/>
            <person name="Oliveira U."/>
            <person name="Santos F.R."/>
            <person name="Vidigal T.H.D.A."/>
            <person name="Brescovit A.D."/>
            <person name="Santos A.J."/>
        </authorList>
    </citation>
    <scope>NUCLEOTIDE SEQUENCE</scope>
    <source>
        <tissue evidence="1">Shoot tissue taken approximately 20 cm above the soil surface</tissue>
    </source>
</reference>
<dbReference type="AlphaFoldDB" id="A0A0A9ELX8"/>
<accession>A0A0A9ELX8</accession>